<keyword evidence="1" id="KW-0378">Hydrolase</keyword>
<comment type="cofactor">
    <cofactor evidence="1">
        <name>Mg(2+)</name>
        <dbReference type="ChEBI" id="CHEBI:18420"/>
    </cofactor>
</comment>
<dbReference type="GO" id="GO:0016787">
    <property type="term" value="F:hydrolase activity"/>
    <property type="evidence" value="ECO:0007669"/>
    <property type="project" value="UniProtKB-KW"/>
</dbReference>
<dbReference type="SUPFAM" id="SSF52540">
    <property type="entry name" value="P-loop containing nucleoside triphosphate hydrolases"/>
    <property type="match status" value="1"/>
</dbReference>
<reference evidence="4" key="1">
    <citation type="submission" date="2016-04" db="EMBL/GenBank/DDBJ databases">
        <authorList>
            <person name="Nguyen H.D."/>
            <person name="Samba Siva P."/>
            <person name="Cullis J."/>
            <person name="Levesque C.A."/>
            <person name="Hambleton S."/>
        </authorList>
    </citation>
    <scope>NUCLEOTIDE SEQUENCE</scope>
    <source>
        <strain evidence="4">DAOMC 236416</strain>
    </source>
</reference>
<keyword evidence="1" id="KW-0234">DNA repair</keyword>
<keyword evidence="1" id="KW-0227">DNA damage</keyword>
<feature type="non-terminal residue" evidence="4">
    <location>
        <position position="374"/>
    </location>
</feature>
<comment type="catalytic activity">
    <reaction evidence="1">
        <text>ATP + H2O = ADP + phosphate + H(+)</text>
        <dbReference type="Rhea" id="RHEA:13065"/>
        <dbReference type="ChEBI" id="CHEBI:15377"/>
        <dbReference type="ChEBI" id="CHEBI:15378"/>
        <dbReference type="ChEBI" id="CHEBI:30616"/>
        <dbReference type="ChEBI" id="CHEBI:43474"/>
        <dbReference type="ChEBI" id="CHEBI:456216"/>
        <dbReference type="EC" id="5.6.2.3"/>
    </reaction>
</comment>
<evidence type="ECO:0000313" key="5">
    <source>
        <dbReference type="Proteomes" id="UP000077521"/>
    </source>
</evidence>
<reference evidence="4" key="2">
    <citation type="journal article" date="2019" name="IMA Fungus">
        <title>Genome sequencing and comparison of five Tilletia species to identify candidate genes for the detection of regulated species infecting wheat.</title>
        <authorList>
            <person name="Nguyen H.D.T."/>
            <person name="Sultana T."/>
            <person name="Kesanakurti P."/>
            <person name="Hambleton S."/>
        </authorList>
    </citation>
    <scope>NUCLEOTIDE SEQUENCE</scope>
    <source>
        <strain evidence="4">DAOMC 236416</strain>
    </source>
</reference>
<protein>
    <recommendedName>
        <fullName evidence="1">ATP-dependent DNA helicase</fullName>
        <ecNumber evidence="1">5.6.2.3</ecNumber>
    </recommendedName>
</protein>
<dbReference type="Gene3D" id="3.40.50.300">
    <property type="entry name" value="P-loop containing nucleotide triphosphate hydrolases"/>
    <property type="match status" value="1"/>
</dbReference>
<organism evidence="4 5">
    <name type="scientific">Tilletia indica</name>
    <dbReference type="NCBI Taxonomy" id="43049"/>
    <lineage>
        <taxon>Eukaryota</taxon>
        <taxon>Fungi</taxon>
        <taxon>Dikarya</taxon>
        <taxon>Basidiomycota</taxon>
        <taxon>Ustilaginomycotina</taxon>
        <taxon>Exobasidiomycetes</taxon>
        <taxon>Tilletiales</taxon>
        <taxon>Tilletiaceae</taxon>
        <taxon>Tilletia</taxon>
    </lineage>
</organism>
<comment type="caution">
    <text evidence="4">The sequence shown here is derived from an EMBL/GenBank/DDBJ whole genome shotgun (WGS) entry which is preliminary data.</text>
</comment>
<dbReference type="Proteomes" id="UP000077521">
    <property type="component" value="Unassembled WGS sequence"/>
</dbReference>
<dbReference type="PANTHER" id="PTHR47642">
    <property type="entry name" value="ATP-DEPENDENT DNA HELICASE"/>
    <property type="match status" value="1"/>
</dbReference>
<dbReference type="InterPro" id="IPR027417">
    <property type="entry name" value="P-loop_NTPase"/>
</dbReference>
<comment type="similarity">
    <text evidence="1">Belongs to the helicase family.</text>
</comment>
<accession>A0A8T8S957</accession>
<dbReference type="EMBL" id="LWDF02002831">
    <property type="protein sequence ID" value="KAE8235337.1"/>
    <property type="molecule type" value="Genomic_DNA"/>
</dbReference>
<proteinExistence type="inferred from homology"/>
<dbReference type="InterPro" id="IPR010285">
    <property type="entry name" value="DNA_helicase_pif1-like_DEAD"/>
</dbReference>
<feature type="domain" description="DNA helicase Pif1-like DEAD-box helicase" evidence="3">
    <location>
        <begin position="25"/>
        <end position="149"/>
    </location>
</feature>
<dbReference type="GO" id="GO:0006310">
    <property type="term" value="P:DNA recombination"/>
    <property type="evidence" value="ECO:0007669"/>
    <property type="project" value="UniProtKB-KW"/>
</dbReference>
<name>A0A8T8S957_9BASI</name>
<feature type="compositionally biased region" description="Polar residues" evidence="2">
    <location>
        <begin position="319"/>
        <end position="336"/>
    </location>
</feature>
<dbReference type="EC" id="5.6.2.3" evidence="1"/>
<keyword evidence="1" id="KW-0067">ATP-binding</keyword>
<gene>
    <name evidence="4" type="ORF">A4X13_0g9529</name>
</gene>
<evidence type="ECO:0000313" key="4">
    <source>
        <dbReference type="EMBL" id="KAE8235337.1"/>
    </source>
</evidence>
<feature type="region of interest" description="Disordered" evidence="2">
    <location>
        <begin position="318"/>
        <end position="338"/>
    </location>
</feature>
<dbReference type="GO" id="GO:0005524">
    <property type="term" value="F:ATP binding"/>
    <property type="evidence" value="ECO:0007669"/>
    <property type="project" value="UniProtKB-KW"/>
</dbReference>
<dbReference type="InterPro" id="IPR051055">
    <property type="entry name" value="PIF1_helicase"/>
</dbReference>
<evidence type="ECO:0000256" key="1">
    <source>
        <dbReference type="RuleBase" id="RU363044"/>
    </source>
</evidence>
<dbReference type="GO" id="GO:0043139">
    <property type="term" value="F:5'-3' DNA helicase activity"/>
    <property type="evidence" value="ECO:0007669"/>
    <property type="project" value="UniProtKB-EC"/>
</dbReference>
<dbReference type="GO" id="GO:0000723">
    <property type="term" value="P:telomere maintenance"/>
    <property type="evidence" value="ECO:0007669"/>
    <property type="project" value="InterPro"/>
</dbReference>
<dbReference type="GO" id="GO:0006281">
    <property type="term" value="P:DNA repair"/>
    <property type="evidence" value="ECO:0007669"/>
    <property type="project" value="UniProtKB-KW"/>
</dbReference>
<evidence type="ECO:0000256" key="2">
    <source>
        <dbReference type="SAM" id="MobiDB-lite"/>
    </source>
</evidence>
<keyword evidence="1" id="KW-0233">DNA recombination</keyword>
<keyword evidence="1" id="KW-0547">Nucleotide-binding</keyword>
<sequence>MTLWAWLGISGTEWDLKDRGSLSATIAGRPAAKARIQEADYLILDEVSYMTAASFDKLDGVIRRVRERPADSFGGLILAVAGDFYQLGPVGKESDQDGSRKEPPLAFEGRSWADAFERSYFLERRYRHGQDSAFVELLDAVRKGDFSDTVREQIAALERPLEGDLPVLELCPTRAQVEEANRAHVKAIMVRKLLYHAEDTGEPGSPLFQDCPSPQVLVLGAYMLVVLTRNFPEAGLAAGSVGDVHMLVMERDWLEFGPGRWALGKKNRIEDGATWEERVRVVGSCSRDPQYKTYPWPVVRFYLGNGRRHTVMLKHGTWTVPSSPRGSGQGPTQAATRRQVPLAHGWATTIHKSQGSSAVSCRIDLQNIFAPGQL</sequence>
<keyword evidence="5" id="KW-1185">Reference proteome</keyword>
<dbReference type="Pfam" id="PF05970">
    <property type="entry name" value="PIF1"/>
    <property type="match status" value="1"/>
</dbReference>
<dbReference type="AlphaFoldDB" id="A0A8T8S957"/>
<keyword evidence="1" id="KW-0347">Helicase</keyword>
<evidence type="ECO:0000259" key="3">
    <source>
        <dbReference type="Pfam" id="PF05970"/>
    </source>
</evidence>